<protein>
    <submittedName>
        <fullName evidence="2">DUF624 domain-containing protein</fullName>
    </submittedName>
</protein>
<dbReference type="RefSeq" id="WP_308448306.1">
    <property type="nucleotide sequence ID" value="NZ_JAJEQC010000001.1"/>
</dbReference>
<feature type="transmembrane region" description="Helical" evidence="1">
    <location>
        <begin position="132"/>
        <end position="153"/>
    </location>
</feature>
<comment type="caution">
    <text evidence="2">The sequence shown here is derived from an EMBL/GenBank/DDBJ whole genome shotgun (WGS) entry which is preliminary data.</text>
</comment>
<dbReference type="EMBL" id="JAJEQC010000001">
    <property type="protein sequence ID" value="MCC2135678.1"/>
    <property type="molecule type" value="Genomic_DNA"/>
</dbReference>
<dbReference type="AlphaFoldDB" id="A0AAE3DGA1"/>
<keyword evidence="1" id="KW-0812">Transmembrane</keyword>
<evidence type="ECO:0000313" key="2">
    <source>
        <dbReference type="EMBL" id="MCC2135678.1"/>
    </source>
</evidence>
<keyword evidence="3" id="KW-1185">Reference proteome</keyword>
<keyword evidence="1" id="KW-0472">Membrane</keyword>
<name>A0AAE3DGA1_9FIRM</name>
<evidence type="ECO:0000256" key="1">
    <source>
        <dbReference type="SAM" id="Phobius"/>
    </source>
</evidence>
<accession>A0AAE3DGA1</accession>
<feature type="transmembrane region" description="Helical" evidence="1">
    <location>
        <begin position="203"/>
        <end position="229"/>
    </location>
</feature>
<dbReference type="Proteomes" id="UP001199424">
    <property type="component" value="Unassembled WGS sequence"/>
</dbReference>
<evidence type="ECO:0000313" key="3">
    <source>
        <dbReference type="Proteomes" id="UP001199424"/>
    </source>
</evidence>
<feature type="transmembrane region" description="Helical" evidence="1">
    <location>
        <begin position="46"/>
        <end position="71"/>
    </location>
</feature>
<keyword evidence="1" id="KW-1133">Transmembrane helix</keyword>
<feature type="transmembrane region" description="Helical" evidence="1">
    <location>
        <begin position="235"/>
        <end position="262"/>
    </location>
</feature>
<feature type="transmembrane region" description="Helical" evidence="1">
    <location>
        <begin position="165"/>
        <end position="191"/>
    </location>
</feature>
<proteinExistence type="predicted"/>
<feature type="transmembrane region" description="Helical" evidence="1">
    <location>
        <begin position="83"/>
        <end position="105"/>
    </location>
</feature>
<sequence>MAFLGLFGNYDKPGPGVDKDEPKKAAPVRFFEILWRKLSKLVQLNLTFMIPFIVVIALMVGVFLLPVPHFLYATSFFGVLDLYILYAVTLPLILLSPFTCGLAYVTRNFAREEHAFVWSDFWDAVKNNWKPALLNGVIVYLAYVILSFSIFFYSTRVSDNWMFMIPLAVCCILSILMLFAQYYIPVMIVTFDLKLRHIYRNAFIFSIMGLLRNLMITAILAGLFIAFLFCPAAFAVIPLLLVIIFLCAFISYLTSFATYSLLDTYLIQPFYKKEAEAKDAEIRVAKDGDTFNFDNDELDDDDDDKPQYVYVNGRLIDRKIMEQESLFSDKTDTSDHLQ</sequence>
<dbReference type="InterPro" id="IPR006938">
    <property type="entry name" value="DUF624"/>
</dbReference>
<dbReference type="Pfam" id="PF04854">
    <property type="entry name" value="DUF624"/>
    <property type="match status" value="1"/>
</dbReference>
<organism evidence="2 3">
    <name type="scientific">Hominenteromicrobium mulieris</name>
    <dbReference type="NCBI Taxonomy" id="2885357"/>
    <lineage>
        <taxon>Bacteria</taxon>
        <taxon>Bacillati</taxon>
        <taxon>Bacillota</taxon>
        <taxon>Clostridia</taxon>
        <taxon>Eubacteriales</taxon>
        <taxon>Oscillospiraceae</taxon>
        <taxon>Hominenteromicrobium</taxon>
    </lineage>
</organism>
<reference evidence="2" key="1">
    <citation type="submission" date="2021-10" db="EMBL/GenBank/DDBJ databases">
        <title>Anaerobic single-cell dispensing facilitates the cultivation of human gut bacteria.</title>
        <authorList>
            <person name="Afrizal A."/>
        </authorList>
    </citation>
    <scope>NUCLEOTIDE SEQUENCE</scope>
    <source>
        <strain evidence="2">CLA-AA-H250</strain>
    </source>
</reference>
<gene>
    <name evidence="2" type="ORF">LKD31_01430</name>
</gene>